<evidence type="ECO:0000256" key="1">
    <source>
        <dbReference type="ARBA" id="ARBA00004123"/>
    </source>
</evidence>
<keyword evidence="6" id="KW-1185">Reference proteome</keyword>
<dbReference type="PANTHER" id="PTHR31344">
    <property type="entry name" value="NUCLEAR PORE COMPLEX PROTEIN NUP205"/>
    <property type="match status" value="1"/>
</dbReference>
<evidence type="ECO:0000313" key="5">
    <source>
        <dbReference type="EMBL" id="KAL2048137.1"/>
    </source>
</evidence>
<reference evidence="5 6" key="1">
    <citation type="submission" date="2024-09" db="EMBL/GenBank/DDBJ databases">
        <title>Rethinking Asexuality: The Enigmatic Case of Functional Sexual Genes in Lepraria (Stereocaulaceae).</title>
        <authorList>
            <person name="Doellman M."/>
            <person name="Sun Y."/>
            <person name="Barcenas-Pena A."/>
            <person name="Lumbsch H.T."/>
            <person name="Grewe F."/>
        </authorList>
    </citation>
    <scope>NUCLEOTIDE SEQUENCE [LARGE SCALE GENOMIC DNA]</scope>
    <source>
        <strain evidence="5 6">Mercado 3170</strain>
    </source>
</reference>
<sequence>MADDEGLVGLRGLHQDLVALEASRLRNIDRLWADLEARVNEFRQLLDKAPKSDASRKTLQSGKVTINEEEFLVNQEFQESTTVLADTLDLDELDSARLLLESQEDARLLDRSSATVAVIHFHERRGYLLECLRLLLKQSTDPDCKEDIRDISRQLIGLILETKDGPARNGSLYVQKCLKAMADIEKWLQALGERYQGALALGQTLAPEANEIIEVQQSSLGQQHESLSAIVNHLIKANHTGIEDFYKLMEHLPSLDKWNDLAVHYVPIIIAFTSQFGSPEGGATLPEVRSLNGRILEGKEKTPWALRNLQAATTTWWLAEYSGWYLEQPTASEIQHLDLEAEARARSDTFFEALEDGAFQCILSICSQVMPNEWYDATKNGLIQLLLHDSVPLHHDPALTLPYFQTLLMEQLEIYVDAFITNMPDTLRRFKVEEDDQRKRIRSALKPNAPGGVSEQVYHLERFLLTISFSFDHRSDAAQAFWSDLDSNLYGFLQWASKRQSTPCVGAFCDMLRSISYGEECATSAHRFLLEESTTTSAKIRRSTSLSWAQIFDELNIYTSKLREQPAGLRQAIHYGGNMRSDDIVEPESPYMLESYMRLMAHLCNESAEVRVWLLSQSNFPILEVLFQLCHSSVPTRLHACAFTVIRTLLTGKTTELGFSVWSSLDQWVSGRLSDPLNISKNVANTPARTEQATFEAIAEDFEQTRDFICLLQSLMCPAIGDTGLNDQLSFPETLGSAYRMPGIEPYIDFVFDKAFASSIAHSEDLLHQRILTCEILTLAAICLDTFNEDLVVLANRSTISVDEAMNTSSLLAYVRLHPFARVMEWMFNERVLTALFAAAHQDIDEVSSASSESPLIVSLCRSIETMNLIMDLQSTYLDIVRPQNKQQSNARKQPVSNPALASFEDSVALNLGLIADLGLYSGIGNQHLTVVSLKLLGKLASSRKLNIQTNAAYGQRTHSNRLISAIEQYDDLERVARSLKLAMDFDFHELDQGVNAPGWTVKLIILDFLVQCLTTMRDKPTLAHALLGFTCRGTTVDVEEGSSFANGLSLFHAVLHLVMNYPNGDEGAMQAWSLSLKQKGMQVLSVLWTSPLTSIFTLSELRASDFLFELFLRQVIVGPSTLWDGRSTKEPDFAYTESSVALEQHLWQRCSLLEYTATEIRLVALEGVPSLKARVFSTLLGSTSMPDGEQAANTTIFDLLDFTELDIPHDIPIPRLDFFSGLDFTAATGADVQQTTALSDLRLIQEIITLQHNEIQRSGRLQDPNDEQRVNEEAAHILLYYQSENNRLRLTSAMSQTTKAWADLLILAMGTCDLDSGGTAALILQALQLVTPKMEEYAATNILAAFDVAKLILALLFQLDFASPVLDRSRAGDVANDRLFQVFRVALRAINCPEVDMRLREILYKVCYRYLTGMAQASDDPIRRRHGTQTLKSTGERTMDIICDDAYGASGSCQISALLLLDALGRLAKTENSTYIIDSLTRTNFVQVLVESIEKIPQELKETHSKDIPLLMSYYESKISLLLTISQSRTGAVYVMNAGLFQAVRTSGLFSIDPDIGVEIDNPEALNKYYRLLLSLIRVITAVVLSRGPQNEQTIASAKDFLVENRLLVVSMFKRQARIGGVSFDDAGVDIEELVELLVLLIAMTDFLDYEEQRDTHKSRRLGFT</sequence>
<dbReference type="Pfam" id="PF11894">
    <property type="entry name" value="Nup192"/>
    <property type="match status" value="1"/>
</dbReference>
<protein>
    <submittedName>
        <fullName evidence="5">Uncharacterized protein</fullName>
    </submittedName>
</protein>
<accession>A0ABR4ATH1</accession>
<name>A0ABR4ATH1_9LECA</name>
<dbReference type="Proteomes" id="UP001590950">
    <property type="component" value="Unassembled WGS sequence"/>
</dbReference>
<comment type="similarity">
    <text evidence="2">Belongs to the NUP186/NUP192/NUP205 family.</text>
</comment>
<organism evidence="5 6">
    <name type="scientific">Stereocaulon virgatum</name>
    <dbReference type="NCBI Taxonomy" id="373712"/>
    <lineage>
        <taxon>Eukaryota</taxon>
        <taxon>Fungi</taxon>
        <taxon>Dikarya</taxon>
        <taxon>Ascomycota</taxon>
        <taxon>Pezizomycotina</taxon>
        <taxon>Lecanoromycetes</taxon>
        <taxon>OSLEUM clade</taxon>
        <taxon>Lecanoromycetidae</taxon>
        <taxon>Lecanorales</taxon>
        <taxon>Lecanorineae</taxon>
        <taxon>Stereocaulaceae</taxon>
        <taxon>Stereocaulon</taxon>
    </lineage>
</organism>
<dbReference type="EMBL" id="JBEFKJ010000001">
    <property type="protein sequence ID" value="KAL2048137.1"/>
    <property type="molecule type" value="Genomic_DNA"/>
</dbReference>
<evidence type="ECO:0000256" key="4">
    <source>
        <dbReference type="ARBA" id="ARBA00023242"/>
    </source>
</evidence>
<evidence type="ECO:0000256" key="3">
    <source>
        <dbReference type="ARBA" id="ARBA00022448"/>
    </source>
</evidence>
<comment type="subcellular location">
    <subcellularLocation>
        <location evidence="1">Nucleus</location>
    </subcellularLocation>
</comment>
<evidence type="ECO:0000256" key="2">
    <source>
        <dbReference type="ARBA" id="ARBA00005892"/>
    </source>
</evidence>
<comment type="caution">
    <text evidence="5">The sequence shown here is derived from an EMBL/GenBank/DDBJ whole genome shotgun (WGS) entry which is preliminary data.</text>
</comment>
<proteinExistence type="inferred from homology"/>
<dbReference type="PANTHER" id="PTHR31344:SF0">
    <property type="entry name" value="NUCLEAR PORE COMPLEX PROTEIN NUP205"/>
    <property type="match status" value="1"/>
</dbReference>
<evidence type="ECO:0000313" key="6">
    <source>
        <dbReference type="Proteomes" id="UP001590950"/>
    </source>
</evidence>
<gene>
    <name evidence="5" type="ORF">N7G274_000048</name>
</gene>
<keyword evidence="4" id="KW-0539">Nucleus</keyword>
<dbReference type="InterPro" id="IPR021827">
    <property type="entry name" value="Nup186/Nup192/Nup205"/>
</dbReference>
<keyword evidence="3" id="KW-0813">Transport</keyword>